<accession>A0ABY2AHN5</accession>
<dbReference type="InterPro" id="IPR016185">
    <property type="entry name" value="PreATP-grasp_dom_sf"/>
</dbReference>
<protein>
    <submittedName>
        <fullName evidence="10">Biotin/lipoyl-binding protein</fullName>
    </submittedName>
</protein>
<dbReference type="Pfam" id="PF00364">
    <property type="entry name" value="Biotin_lipoyl"/>
    <property type="match status" value="1"/>
</dbReference>
<dbReference type="InterPro" id="IPR005479">
    <property type="entry name" value="CPAse_ATP-bd"/>
</dbReference>
<dbReference type="Gene3D" id="3.30.470.20">
    <property type="entry name" value="ATP-grasp fold, B domain"/>
    <property type="match status" value="1"/>
</dbReference>
<dbReference type="SUPFAM" id="SSF56059">
    <property type="entry name" value="Glutathione synthetase ATP-binding domain-like"/>
    <property type="match status" value="1"/>
</dbReference>
<dbReference type="PROSITE" id="PS50975">
    <property type="entry name" value="ATP_GRASP"/>
    <property type="match status" value="1"/>
</dbReference>
<evidence type="ECO:0000259" key="8">
    <source>
        <dbReference type="PROSITE" id="PS50975"/>
    </source>
</evidence>
<evidence type="ECO:0000256" key="6">
    <source>
        <dbReference type="PROSITE-ProRule" id="PRU00409"/>
    </source>
</evidence>
<feature type="domain" description="ATP-grasp" evidence="8">
    <location>
        <begin position="119"/>
        <end position="316"/>
    </location>
</feature>
<feature type="domain" description="Lipoyl-binding" evidence="7">
    <location>
        <begin position="660"/>
        <end position="740"/>
    </location>
</feature>
<evidence type="ECO:0000256" key="5">
    <source>
        <dbReference type="ARBA" id="ARBA00023267"/>
    </source>
</evidence>
<reference evidence="10 11" key="1">
    <citation type="submission" date="2019-02" db="EMBL/GenBank/DDBJ databases">
        <title>Corallincola luteus sp. nov., a marine bacterium isolated from surface sediment of Bohai Sea in China.</title>
        <authorList>
            <person name="Ren Q."/>
        </authorList>
    </citation>
    <scope>NUCLEOTIDE SEQUENCE [LARGE SCALE GENOMIC DNA]</scope>
    <source>
        <strain evidence="10 11">DASS28</strain>
    </source>
</reference>
<evidence type="ECO:0000256" key="4">
    <source>
        <dbReference type="ARBA" id="ARBA00022840"/>
    </source>
</evidence>
<dbReference type="PROSITE" id="PS50979">
    <property type="entry name" value="BC"/>
    <property type="match status" value="1"/>
</dbReference>
<gene>
    <name evidence="10" type="ORF">EZV61_15285</name>
</gene>
<dbReference type="Gene3D" id="2.40.50.100">
    <property type="match status" value="1"/>
</dbReference>
<dbReference type="PROSITE" id="PS50968">
    <property type="entry name" value="BIOTINYL_LIPOYL"/>
    <property type="match status" value="1"/>
</dbReference>
<dbReference type="PROSITE" id="PS00867">
    <property type="entry name" value="CPSASE_2"/>
    <property type="match status" value="1"/>
</dbReference>
<comment type="cofactor">
    <cofactor evidence="1">
        <name>biotin</name>
        <dbReference type="ChEBI" id="CHEBI:57586"/>
    </cofactor>
</comment>
<dbReference type="SUPFAM" id="SSF51230">
    <property type="entry name" value="Single hybrid motif"/>
    <property type="match status" value="1"/>
</dbReference>
<dbReference type="PROSITE" id="PS00866">
    <property type="entry name" value="CPSASE_1"/>
    <property type="match status" value="1"/>
</dbReference>
<dbReference type="InterPro" id="IPR050856">
    <property type="entry name" value="Biotin_carboxylase_complex"/>
</dbReference>
<keyword evidence="11" id="KW-1185">Reference proteome</keyword>
<evidence type="ECO:0000256" key="3">
    <source>
        <dbReference type="ARBA" id="ARBA00022741"/>
    </source>
</evidence>
<evidence type="ECO:0000259" key="9">
    <source>
        <dbReference type="PROSITE" id="PS50979"/>
    </source>
</evidence>
<dbReference type="Pfam" id="PF02786">
    <property type="entry name" value="CPSase_L_D2"/>
    <property type="match status" value="1"/>
</dbReference>
<dbReference type="PANTHER" id="PTHR18866">
    <property type="entry name" value="CARBOXYLASE:PYRUVATE/ACETYL-COA/PROPIONYL-COA CARBOXYLASE"/>
    <property type="match status" value="1"/>
</dbReference>
<dbReference type="SMART" id="SM00878">
    <property type="entry name" value="Biotin_carb_C"/>
    <property type="match status" value="1"/>
</dbReference>
<comment type="caution">
    <text evidence="10">The sequence shown here is derived from an EMBL/GenBank/DDBJ whole genome shotgun (WGS) entry which is preliminary data.</text>
</comment>
<dbReference type="Proteomes" id="UP000292554">
    <property type="component" value="Unassembled WGS sequence"/>
</dbReference>
<dbReference type="Pfam" id="PF00289">
    <property type="entry name" value="Biotin_carb_N"/>
    <property type="match status" value="1"/>
</dbReference>
<evidence type="ECO:0000313" key="10">
    <source>
        <dbReference type="EMBL" id="TCI01944.1"/>
    </source>
</evidence>
<proteinExistence type="predicted"/>
<dbReference type="CDD" id="cd06850">
    <property type="entry name" value="biotinyl_domain"/>
    <property type="match status" value="1"/>
</dbReference>
<evidence type="ECO:0000259" key="7">
    <source>
        <dbReference type="PROSITE" id="PS50968"/>
    </source>
</evidence>
<dbReference type="InterPro" id="IPR001882">
    <property type="entry name" value="Biotin_BS"/>
</dbReference>
<evidence type="ECO:0000256" key="1">
    <source>
        <dbReference type="ARBA" id="ARBA00001953"/>
    </source>
</evidence>
<dbReference type="RefSeq" id="WP_131416712.1">
    <property type="nucleotide sequence ID" value="NZ_SJXE01000009.1"/>
</dbReference>
<feature type="domain" description="Biotin carboxylation" evidence="9">
    <location>
        <begin position="1"/>
        <end position="461"/>
    </location>
</feature>
<evidence type="ECO:0000313" key="11">
    <source>
        <dbReference type="Proteomes" id="UP000292554"/>
    </source>
</evidence>
<keyword evidence="4 6" id="KW-0067">ATP-binding</keyword>
<dbReference type="InterPro" id="IPR011761">
    <property type="entry name" value="ATP-grasp"/>
</dbReference>
<dbReference type="EMBL" id="SJXE01000009">
    <property type="protein sequence ID" value="TCI01944.1"/>
    <property type="molecule type" value="Genomic_DNA"/>
</dbReference>
<dbReference type="PROSITE" id="PS00188">
    <property type="entry name" value="BIOTIN"/>
    <property type="match status" value="1"/>
</dbReference>
<keyword evidence="3 6" id="KW-0547">Nucleotide-binding</keyword>
<dbReference type="InterPro" id="IPR011053">
    <property type="entry name" value="Single_hybrid_motif"/>
</dbReference>
<evidence type="ECO:0000256" key="2">
    <source>
        <dbReference type="ARBA" id="ARBA00022598"/>
    </source>
</evidence>
<dbReference type="InterPro" id="IPR005482">
    <property type="entry name" value="Biotin_COase_C"/>
</dbReference>
<dbReference type="PANTHER" id="PTHR18866:SF33">
    <property type="entry name" value="METHYLCROTONOYL-COA CARBOXYLASE SUBUNIT ALPHA, MITOCHONDRIAL-RELATED"/>
    <property type="match status" value="1"/>
</dbReference>
<dbReference type="InterPro" id="IPR011054">
    <property type="entry name" value="Rudment_hybrid_motif"/>
</dbReference>
<sequence length="749" mass="80672">MKQLLIANRGEIACRIIRSARAAGWHTVAIYSDVDANARHVRLADEAHLIGVAAAEKSYLAQHKILSLASTLNVDAIHPGYGFLAENAEFAAACEQAGIAFVGPSSDAIDAMGDKANAKAIMAAAGVPLLADYRDAEQRLPHLQQAAQAIGYPLLIKATCGGGGRGMRIVDHADDFETALASAKREAKAAFGDDRVLLEPYLKTPRHVEVQILADQQGNTIYLGDRDCSVQRRHQKVVEEAPAPGLPPALRTAMGEAAVQAAKAIGYVGAGTVEFLLDDKQQFYFMEMNTRLQVEHPVTEMVCGIDLVRWQLAIAEGKPLTMQQQQVQVRGHAIEVRLCAEDPALQFMPTSGRLTRLKWPANGKVSAAKDTDLLPYQDLPLRIETGFEQGDLIPANYDSMLAKVIYMADNRQQAAAGLYQALTQTEIAGVATNLGLLTQVLGHPVFKQDADHLQFGGLHTGFLQQYQILENLQATAPIYAWHMAAIAMISRYVGSDASPSHEGGSNNPWLTLSGWRLNAPVKSLIAIQLSADGVEPKSAGTTPRFTISKETSAGSTVWHLNDDSGSWRYQALTSPSGQIKLRLLARPLAPVPNTKEEATGNSKDSSLAIGQVLIAKIGQCELNNPRHSHSHSHSITLTLTNSFGEAYAGCRYHWLSATDSADEPMPTENLDALNAPLHGTVAAIEVSKGDTVKSGQLLMVLEAMKMEYPVKAPFNGEVSRLNFAVGDTVERGQALLALIMAEEESGAAP</sequence>
<dbReference type="SUPFAM" id="SSF52440">
    <property type="entry name" value="PreATP-grasp domain"/>
    <property type="match status" value="1"/>
</dbReference>
<keyword evidence="5" id="KW-0092">Biotin</keyword>
<organism evidence="10 11">
    <name type="scientific">Corallincola luteus</name>
    <dbReference type="NCBI Taxonomy" id="1775177"/>
    <lineage>
        <taxon>Bacteria</taxon>
        <taxon>Pseudomonadati</taxon>
        <taxon>Pseudomonadota</taxon>
        <taxon>Gammaproteobacteria</taxon>
        <taxon>Alteromonadales</taxon>
        <taxon>Psychromonadaceae</taxon>
        <taxon>Corallincola</taxon>
    </lineage>
</organism>
<dbReference type="Pfam" id="PF02785">
    <property type="entry name" value="Biotin_carb_C"/>
    <property type="match status" value="1"/>
</dbReference>
<dbReference type="SUPFAM" id="SSF51246">
    <property type="entry name" value="Rudiment single hybrid motif"/>
    <property type="match status" value="1"/>
</dbReference>
<keyword evidence="2" id="KW-0436">Ligase</keyword>
<dbReference type="InterPro" id="IPR011764">
    <property type="entry name" value="Biotin_carboxylation_dom"/>
</dbReference>
<dbReference type="InterPro" id="IPR000089">
    <property type="entry name" value="Biotin_lipoyl"/>
</dbReference>
<name>A0ABY2AHN5_9GAMM</name>
<dbReference type="InterPro" id="IPR005481">
    <property type="entry name" value="BC-like_N"/>
</dbReference>